<keyword evidence="2" id="KW-0812">Transmembrane</keyword>
<organism evidence="4 5">
    <name type="scientific">Halonotius aquaticus</name>
    <dbReference type="NCBI Taxonomy" id="2216978"/>
    <lineage>
        <taxon>Archaea</taxon>
        <taxon>Methanobacteriati</taxon>
        <taxon>Methanobacteriota</taxon>
        <taxon>Stenosarchaea group</taxon>
        <taxon>Halobacteria</taxon>
        <taxon>Halobacteriales</taxon>
        <taxon>Haloferacaceae</taxon>
        <taxon>Halonotius</taxon>
    </lineage>
</organism>
<evidence type="ECO:0000256" key="1">
    <source>
        <dbReference type="SAM" id="MobiDB-lite"/>
    </source>
</evidence>
<dbReference type="OrthoDB" id="343037at2157"/>
<name>A0A3A6PS72_9EURY</name>
<evidence type="ECO:0000313" key="4">
    <source>
        <dbReference type="EMBL" id="RJX43354.1"/>
    </source>
</evidence>
<comment type="caution">
    <text evidence="4">The sequence shown here is derived from an EMBL/GenBank/DDBJ whole genome shotgun (WGS) entry which is preliminary data.</text>
</comment>
<keyword evidence="2" id="KW-1133">Transmembrane helix</keyword>
<feature type="transmembrane region" description="Helical" evidence="2">
    <location>
        <begin position="124"/>
        <end position="143"/>
    </location>
</feature>
<feature type="compositionally biased region" description="Acidic residues" evidence="1">
    <location>
        <begin position="68"/>
        <end position="80"/>
    </location>
</feature>
<evidence type="ECO:0000259" key="3">
    <source>
        <dbReference type="Pfam" id="PF24008"/>
    </source>
</evidence>
<feature type="compositionally biased region" description="Polar residues" evidence="1">
    <location>
        <begin position="1"/>
        <end position="14"/>
    </location>
</feature>
<dbReference type="AlphaFoldDB" id="A0A3A6PS72"/>
<proteinExistence type="predicted"/>
<dbReference type="RefSeq" id="WP_120102691.1">
    <property type="nucleotide sequence ID" value="NZ_QKNY01000009.1"/>
</dbReference>
<feature type="region of interest" description="Disordered" evidence="1">
    <location>
        <begin position="1"/>
        <end position="80"/>
    </location>
</feature>
<protein>
    <recommendedName>
        <fullName evidence="3">DUF7322 domain-containing protein</fullName>
    </recommendedName>
</protein>
<dbReference type="Proteomes" id="UP000276588">
    <property type="component" value="Unassembled WGS sequence"/>
</dbReference>
<feature type="domain" description="DUF7322" evidence="3">
    <location>
        <begin position="87"/>
        <end position="147"/>
    </location>
</feature>
<evidence type="ECO:0000313" key="5">
    <source>
        <dbReference type="Proteomes" id="UP000276588"/>
    </source>
</evidence>
<dbReference type="InterPro" id="IPR055746">
    <property type="entry name" value="DUF7322"/>
</dbReference>
<dbReference type="Pfam" id="PF24008">
    <property type="entry name" value="DUF7322"/>
    <property type="match status" value="1"/>
</dbReference>
<dbReference type="EMBL" id="QKNY01000009">
    <property type="protein sequence ID" value="RJX43354.1"/>
    <property type="molecule type" value="Genomic_DNA"/>
</dbReference>
<gene>
    <name evidence="4" type="ORF">DM826_07030</name>
</gene>
<accession>A0A3A6PS72</accession>
<keyword evidence="2" id="KW-0472">Membrane</keyword>
<keyword evidence="5" id="KW-1185">Reference proteome</keyword>
<sequence length="158" mass="16995">MPSEPPTETGSNGEPTDPAIGEPEEVADNAAESDGEDDRSYEQQVVDELVPDISIGDDATPDSHEIDAEPDNDTEADAEDGLSDALEEIDDDLLNAFIKIVVSIKAGILLISIGLLVIGFREMLALGGGLIAVGCLALARAAYRYWNHKQMRQQRDDE</sequence>
<reference evidence="4 5" key="1">
    <citation type="submission" date="2018-06" db="EMBL/GenBank/DDBJ databases">
        <title>Halonotius sp. F13-13 a new haloarchaeeon isolated from a solar saltern from Isla Cristina, Huelva, Spain.</title>
        <authorList>
            <person name="Duran-Viseras A."/>
            <person name="Sanchez-Porro C."/>
            <person name="Ventosa A."/>
        </authorList>
    </citation>
    <scope>NUCLEOTIDE SEQUENCE [LARGE SCALE GENOMIC DNA]</scope>
    <source>
        <strain evidence="4 5">F13-13</strain>
    </source>
</reference>
<evidence type="ECO:0000256" key="2">
    <source>
        <dbReference type="SAM" id="Phobius"/>
    </source>
</evidence>
<feature type="compositionally biased region" description="Acidic residues" evidence="1">
    <location>
        <begin position="22"/>
        <end position="39"/>
    </location>
</feature>
<feature type="transmembrane region" description="Helical" evidence="2">
    <location>
        <begin position="96"/>
        <end position="118"/>
    </location>
</feature>